<dbReference type="Proteomes" id="UP000075606">
    <property type="component" value="Unassembled WGS sequence"/>
</dbReference>
<protein>
    <recommendedName>
        <fullName evidence="3">Starch-binding protein</fullName>
    </recommendedName>
</protein>
<sequence>MKLFNIKRTAATLALVIGVSACEDGFEELNMNPNSPEQVPASLLLPTVLRNGINENAGKAWGTGNVVMQYSAKIQFTNEDRYNWGPESNPYNSYYNIMRDLENIKRIATESGNNNYRGVAMVYQSWLYSILTDSYGDVPFSEATMAKEGTNLPTFDSQESIYQSIIANLSEANNLLDVNGQGIEGDILFSGDILRWKKFANSLLLRTHLRLSDRIDPSSAMQAIVSNPTTFPILESNDDNVALQYLADLPNQQPLYTTRSGSFDEYRLSEKMENTLKSLNDTRLFVYAQPTTDSGAGLVGDWDDYEGVPNGLADEEALQYSPSGDPAKGGSNFISRLGLMFSCSACNPLASPIARQGLIMTYSELQFILAEARERGFISTGDAATYYNNGIQASYDYYDERLDVAGYTAIKDAVNADAAYFAQPEVAYTGTSAEKLEKIATQKWIANFFNGLEGWFDWRRTGMPEINPGPGAVQPTVPVRFIYPSSVQALNKDNYNAVIQRQGPDNNVTKVWWDVQ</sequence>
<dbReference type="AlphaFoldDB" id="A0A150WZE1"/>
<comment type="caution">
    <text evidence="1">The sequence shown here is derived from an EMBL/GenBank/DDBJ whole genome shotgun (WGS) entry which is preliminary data.</text>
</comment>
<gene>
    <name evidence="1" type="ORF">AWW68_17720</name>
</gene>
<evidence type="ECO:0000313" key="1">
    <source>
        <dbReference type="EMBL" id="KYG71855.1"/>
    </source>
</evidence>
<dbReference type="SUPFAM" id="SSF48452">
    <property type="entry name" value="TPR-like"/>
    <property type="match status" value="1"/>
</dbReference>
<evidence type="ECO:0000313" key="2">
    <source>
        <dbReference type="Proteomes" id="UP000075606"/>
    </source>
</evidence>
<dbReference type="RefSeq" id="WP_068224906.1">
    <property type="nucleotide sequence ID" value="NZ_LRPC01000031.1"/>
</dbReference>
<dbReference type="Pfam" id="PF12771">
    <property type="entry name" value="SusD-like_2"/>
    <property type="match status" value="1"/>
</dbReference>
<dbReference type="Gene3D" id="1.25.40.390">
    <property type="match status" value="1"/>
</dbReference>
<dbReference type="EMBL" id="LRPC01000031">
    <property type="protein sequence ID" value="KYG71855.1"/>
    <property type="molecule type" value="Genomic_DNA"/>
</dbReference>
<dbReference type="PROSITE" id="PS51257">
    <property type="entry name" value="PROKAR_LIPOPROTEIN"/>
    <property type="match status" value="1"/>
</dbReference>
<organism evidence="1 2">
    <name type="scientific">Roseivirga spongicola</name>
    <dbReference type="NCBI Taxonomy" id="333140"/>
    <lineage>
        <taxon>Bacteria</taxon>
        <taxon>Pseudomonadati</taxon>
        <taxon>Bacteroidota</taxon>
        <taxon>Cytophagia</taxon>
        <taxon>Cytophagales</taxon>
        <taxon>Roseivirgaceae</taxon>
        <taxon>Roseivirga</taxon>
    </lineage>
</organism>
<proteinExistence type="predicted"/>
<reference evidence="1 2" key="1">
    <citation type="submission" date="2016-01" db="EMBL/GenBank/DDBJ databases">
        <title>Genome sequencing of Roseivirga spongicola UST030701-084.</title>
        <authorList>
            <person name="Selvaratnam C."/>
            <person name="Thevarajoo S."/>
            <person name="Goh K.M."/>
            <person name="Ee R."/>
            <person name="Chan K.-G."/>
            <person name="Chong C.S."/>
        </authorList>
    </citation>
    <scope>NUCLEOTIDE SEQUENCE [LARGE SCALE GENOMIC DNA]</scope>
    <source>
        <strain evidence="1 2">UST030701-084</strain>
    </source>
</reference>
<dbReference type="InterPro" id="IPR011990">
    <property type="entry name" value="TPR-like_helical_dom_sf"/>
</dbReference>
<dbReference type="InterPro" id="IPR041662">
    <property type="entry name" value="SusD-like_2"/>
</dbReference>
<evidence type="ECO:0008006" key="3">
    <source>
        <dbReference type="Google" id="ProtNLM"/>
    </source>
</evidence>
<dbReference type="STRING" id="333140.AWW68_17720"/>
<dbReference type="OrthoDB" id="973072at2"/>
<name>A0A150WZE1_9BACT</name>
<keyword evidence="2" id="KW-1185">Reference proteome</keyword>
<accession>A0A150WZE1</accession>